<dbReference type="SUPFAM" id="SSF53098">
    <property type="entry name" value="Ribonuclease H-like"/>
    <property type="match status" value="1"/>
</dbReference>
<organism evidence="7 8">
    <name type="scientific">Bacteroides uniformis str. 3978 T3 ii</name>
    <dbReference type="NCBI Taxonomy" id="1339349"/>
    <lineage>
        <taxon>Bacteria</taxon>
        <taxon>Pseudomonadati</taxon>
        <taxon>Bacteroidota</taxon>
        <taxon>Bacteroidia</taxon>
        <taxon>Bacteroidales</taxon>
        <taxon>Bacteroidaceae</taxon>
        <taxon>Bacteroides</taxon>
    </lineage>
</organism>
<dbReference type="GO" id="GO:0004803">
    <property type="term" value="F:transposase activity"/>
    <property type="evidence" value="ECO:0007669"/>
    <property type="project" value="InterPro"/>
</dbReference>
<sequence length="409" mass="48617">MNQDKYVFAQLVEFLNNDKFRRLVDKYDGNRYVKHFTCWSQLLAMMFGQLSNRESLRDLIVALEAHQGKRYHLGLGREPIAKTTLASANQNRDYRIFEDFAFYMMKEACEKRSTHILDIPGRKYAFDSTTIPLCLAIFPWAKFRKKKGGVKAHVLYDIEAQLPAFYTVTTASRHDSTEMSAINYEPNAYYIFDRAYDSFKELYRIHLTGSFFVVRAKSNLKCKFCKWKRRMPKNILSDAEVKLIGYTSEKKYPESFRVIRFYDEEDDREFTFLTNAKHISALDVANLYKKRWFVELFFKWLKQHLKIKRFWGTTENAVRIQISVAIITYCLVAIVQYDMQLNRSTYEVLQILSISLTDKTHLQELFNKTNFNDVKEQFNPLIPVSYTHLDVYKRQVYTRWSQYQLIKSI</sequence>
<feature type="domain" description="Transposase IS4-like" evidence="5">
    <location>
        <begin position="123"/>
        <end position="331"/>
    </location>
</feature>
<name>A0A078S314_BACUN</name>
<dbReference type="Proteomes" id="UP000028013">
    <property type="component" value="Unassembled WGS sequence"/>
</dbReference>
<keyword evidence="3" id="KW-0238">DNA-binding</keyword>
<accession>A0A078S314</accession>
<evidence type="ECO:0000313" key="7">
    <source>
        <dbReference type="EMBL" id="KDS54495.1"/>
    </source>
</evidence>
<dbReference type="Pfam" id="PF14294">
    <property type="entry name" value="DUF4372"/>
    <property type="match status" value="1"/>
</dbReference>
<dbReference type="Pfam" id="PF01609">
    <property type="entry name" value="DDE_Tnp_1"/>
    <property type="match status" value="1"/>
</dbReference>
<gene>
    <name evidence="7" type="ORF">M094_4321</name>
</gene>
<dbReference type="PANTHER" id="PTHR33258">
    <property type="entry name" value="TRANSPOSASE INSL FOR INSERTION SEQUENCE ELEMENT IS186A-RELATED"/>
    <property type="match status" value="1"/>
</dbReference>
<comment type="similarity">
    <text evidence="1">Belongs to the transposase 11 family.</text>
</comment>
<proteinExistence type="inferred from homology"/>
<dbReference type="PATRIC" id="fig|1339349.3.peg.1096"/>
<dbReference type="Gene3D" id="3.90.350.10">
    <property type="entry name" value="Transposase Inhibitor Protein From Tn5, Chain A, domain 1"/>
    <property type="match status" value="1"/>
</dbReference>
<keyword evidence="2" id="KW-0815">Transposition</keyword>
<dbReference type="InterPro" id="IPR002559">
    <property type="entry name" value="Transposase_11"/>
</dbReference>
<dbReference type="AlphaFoldDB" id="A0A078S314"/>
<dbReference type="NCBIfam" id="NF033592">
    <property type="entry name" value="transpos_IS4_1"/>
    <property type="match status" value="1"/>
</dbReference>
<protein>
    <submittedName>
        <fullName evidence="7">Transposase DDE domain protein</fullName>
    </submittedName>
</protein>
<evidence type="ECO:0000259" key="5">
    <source>
        <dbReference type="Pfam" id="PF01609"/>
    </source>
</evidence>
<dbReference type="PANTHER" id="PTHR33258:SF1">
    <property type="entry name" value="TRANSPOSASE INSL FOR INSERTION SEQUENCE ELEMENT IS186A-RELATED"/>
    <property type="match status" value="1"/>
</dbReference>
<evidence type="ECO:0000259" key="6">
    <source>
        <dbReference type="Pfam" id="PF14294"/>
    </source>
</evidence>
<dbReference type="GO" id="GO:0003677">
    <property type="term" value="F:DNA binding"/>
    <property type="evidence" value="ECO:0007669"/>
    <property type="project" value="UniProtKB-KW"/>
</dbReference>
<keyword evidence="4" id="KW-0233">DNA recombination</keyword>
<dbReference type="InterPro" id="IPR047952">
    <property type="entry name" value="Transpos_IS4"/>
</dbReference>
<dbReference type="InterPro" id="IPR025399">
    <property type="entry name" value="DUF4372"/>
</dbReference>
<evidence type="ECO:0000256" key="2">
    <source>
        <dbReference type="ARBA" id="ARBA00022578"/>
    </source>
</evidence>
<reference evidence="7 8" key="1">
    <citation type="submission" date="2014-04" db="EMBL/GenBank/DDBJ databases">
        <authorList>
            <person name="Sears C."/>
            <person name="Carroll K."/>
            <person name="Sack B.R."/>
            <person name="Qadri F."/>
            <person name="Myers L.L."/>
            <person name="Chung G.-T."/>
            <person name="Escheverria P."/>
            <person name="Fraser C.M."/>
            <person name="Sadzewicz L."/>
            <person name="Shefchek K.A."/>
            <person name="Tallon L."/>
            <person name="Das S.P."/>
            <person name="Daugherty S."/>
            <person name="Mongodin E.F."/>
        </authorList>
    </citation>
    <scope>NUCLEOTIDE SEQUENCE [LARGE SCALE GENOMIC DNA]</scope>
    <source>
        <strain evidence="7 8">3978 T3 ii</strain>
    </source>
</reference>
<evidence type="ECO:0000256" key="3">
    <source>
        <dbReference type="ARBA" id="ARBA00023125"/>
    </source>
</evidence>
<dbReference type="GO" id="GO:0006313">
    <property type="term" value="P:DNA transposition"/>
    <property type="evidence" value="ECO:0007669"/>
    <property type="project" value="InterPro"/>
</dbReference>
<evidence type="ECO:0000256" key="1">
    <source>
        <dbReference type="ARBA" id="ARBA00010075"/>
    </source>
</evidence>
<comment type="caution">
    <text evidence="7">The sequence shown here is derived from an EMBL/GenBank/DDBJ whole genome shotgun (WGS) entry which is preliminary data.</text>
</comment>
<dbReference type="InterPro" id="IPR012337">
    <property type="entry name" value="RNaseH-like_sf"/>
</dbReference>
<feature type="domain" description="DUF4372" evidence="6">
    <location>
        <begin position="5"/>
        <end position="75"/>
    </location>
</feature>
<evidence type="ECO:0000313" key="8">
    <source>
        <dbReference type="Proteomes" id="UP000028013"/>
    </source>
</evidence>
<dbReference type="EMBL" id="JNHN01000129">
    <property type="protein sequence ID" value="KDS54495.1"/>
    <property type="molecule type" value="Genomic_DNA"/>
</dbReference>
<evidence type="ECO:0000256" key="4">
    <source>
        <dbReference type="ARBA" id="ARBA00023172"/>
    </source>
</evidence>